<dbReference type="EMBL" id="FOBB01000012">
    <property type="protein sequence ID" value="SEN75085.1"/>
    <property type="molecule type" value="Genomic_DNA"/>
</dbReference>
<reference evidence="3 4" key="1">
    <citation type="submission" date="2016-10" db="EMBL/GenBank/DDBJ databases">
        <authorList>
            <person name="de Groot N.N."/>
        </authorList>
    </citation>
    <scope>NUCLEOTIDE SEQUENCE [LARGE SCALE GENOMIC DNA]</scope>
    <source>
        <strain evidence="3 4">DSM 21039</strain>
    </source>
</reference>
<feature type="domain" description="DUF4350" evidence="2">
    <location>
        <begin position="44"/>
        <end position="234"/>
    </location>
</feature>
<evidence type="ECO:0000256" key="1">
    <source>
        <dbReference type="SAM" id="Phobius"/>
    </source>
</evidence>
<evidence type="ECO:0000313" key="4">
    <source>
        <dbReference type="Proteomes" id="UP000198984"/>
    </source>
</evidence>
<feature type="transmembrane region" description="Helical" evidence="1">
    <location>
        <begin position="277"/>
        <end position="295"/>
    </location>
</feature>
<keyword evidence="1" id="KW-0472">Membrane</keyword>
<accession>A0A1H8J3S7</accession>
<keyword evidence="1" id="KW-1133">Transmembrane helix</keyword>
<proteinExistence type="predicted"/>
<evidence type="ECO:0000313" key="3">
    <source>
        <dbReference type="EMBL" id="SEN75085.1"/>
    </source>
</evidence>
<keyword evidence="4" id="KW-1185">Reference proteome</keyword>
<dbReference type="Pfam" id="PF14258">
    <property type="entry name" value="DUF4350"/>
    <property type="match status" value="1"/>
</dbReference>
<dbReference type="STRING" id="573321.SAMN04488505_112175"/>
<gene>
    <name evidence="3" type="ORF">SAMN04488505_112175</name>
</gene>
<protein>
    <recommendedName>
        <fullName evidence="2">DUF4350 domain-containing protein</fullName>
    </recommendedName>
</protein>
<sequence length="412" mass="47225">MKSKFSIIIVVLVVVCIILLLVAGTRSVEDEIQDLTKQSFSYKDKKPGGCYALFQVLPHLYTNEPVKVVTKPFSLTYKKNQSFAMGEESLYILVTKKLYASEQDVTDMLQFAANGNQLFIATTEPDSLLQARLAVEADTLDGGFGMPVSTQHYINPNLAPDTVFSRKGIAAGRYFTSYDTSATTILGTGIVPDSSTGRAKPNFIRIAYGKGAVFLLLNPSTLTNYFLMHEPNMASLEKQLAYTYNIPTAIYWDEYYKYLNGPRGDFSEWQVLMRYPAIRWALWLVVALLLLYVLFEGKRRQRIIPEKEVLTNNSLEFVETLGQLYYQQGNNRNLAHKMVLHWTEYIRTRFYLNTTYLNQAFIDTLVRKSGLPYAAVQEIVDSIHHIQLSEQINDKYLEQFYKNIHQFYQNTK</sequence>
<dbReference type="AlphaFoldDB" id="A0A1H8J3S7"/>
<dbReference type="InterPro" id="IPR025646">
    <property type="entry name" value="DUF4350"/>
</dbReference>
<keyword evidence="1" id="KW-0812">Transmembrane</keyword>
<dbReference type="Proteomes" id="UP000198984">
    <property type="component" value="Unassembled WGS sequence"/>
</dbReference>
<evidence type="ECO:0000259" key="2">
    <source>
        <dbReference type="Pfam" id="PF14258"/>
    </source>
</evidence>
<organism evidence="3 4">
    <name type="scientific">Chitinophaga rupis</name>
    <dbReference type="NCBI Taxonomy" id="573321"/>
    <lineage>
        <taxon>Bacteria</taxon>
        <taxon>Pseudomonadati</taxon>
        <taxon>Bacteroidota</taxon>
        <taxon>Chitinophagia</taxon>
        <taxon>Chitinophagales</taxon>
        <taxon>Chitinophagaceae</taxon>
        <taxon>Chitinophaga</taxon>
    </lineage>
</organism>
<dbReference type="RefSeq" id="WP_089920825.1">
    <property type="nucleotide sequence ID" value="NZ_FOBB01000012.1"/>
</dbReference>
<dbReference type="OrthoDB" id="1111222at2"/>
<name>A0A1H8J3S7_9BACT</name>